<dbReference type="Proteomes" id="UP000789595">
    <property type="component" value="Unassembled WGS sequence"/>
</dbReference>
<evidence type="ECO:0000313" key="4">
    <source>
        <dbReference type="EMBL" id="CAH0364948.1"/>
    </source>
</evidence>
<accession>A0A7S4ED82</accession>
<name>A0A7S4ED82_9STRA</name>
<keyword evidence="2" id="KW-1133">Transmembrane helix</keyword>
<dbReference type="EMBL" id="HBIW01023975">
    <property type="protein sequence ID" value="CAE0705238.1"/>
    <property type="molecule type" value="Transcribed_RNA"/>
</dbReference>
<feature type="transmembrane region" description="Helical" evidence="2">
    <location>
        <begin position="132"/>
        <end position="151"/>
    </location>
</feature>
<gene>
    <name evidence="3" type="ORF">PCAL00307_LOCUS20686</name>
    <name evidence="4" type="ORF">PECAL_1P13430</name>
</gene>
<organism evidence="3">
    <name type="scientific">Pelagomonas calceolata</name>
    <dbReference type="NCBI Taxonomy" id="35677"/>
    <lineage>
        <taxon>Eukaryota</taxon>
        <taxon>Sar</taxon>
        <taxon>Stramenopiles</taxon>
        <taxon>Ochrophyta</taxon>
        <taxon>Pelagophyceae</taxon>
        <taxon>Pelagomonadales</taxon>
        <taxon>Pelagomonadaceae</taxon>
        <taxon>Pelagomonas</taxon>
    </lineage>
</organism>
<feature type="region of interest" description="Disordered" evidence="1">
    <location>
        <begin position="1"/>
        <end position="21"/>
    </location>
</feature>
<evidence type="ECO:0000256" key="2">
    <source>
        <dbReference type="SAM" id="Phobius"/>
    </source>
</evidence>
<proteinExistence type="predicted"/>
<keyword evidence="2" id="KW-0812">Transmembrane</keyword>
<evidence type="ECO:0000313" key="3">
    <source>
        <dbReference type="EMBL" id="CAE0705238.1"/>
    </source>
</evidence>
<dbReference type="AlphaFoldDB" id="A0A7S4ED82"/>
<reference evidence="3" key="1">
    <citation type="submission" date="2021-01" db="EMBL/GenBank/DDBJ databases">
        <authorList>
            <person name="Corre E."/>
            <person name="Pelletier E."/>
            <person name="Niang G."/>
            <person name="Scheremetjew M."/>
            <person name="Finn R."/>
            <person name="Kale V."/>
            <person name="Holt S."/>
            <person name="Cochrane G."/>
            <person name="Meng A."/>
            <person name="Brown T."/>
            <person name="Cohen L."/>
        </authorList>
    </citation>
    <scope>NUCLEOTIDE SEQUENCE</scope>
    <source>
        <strain evidence="3">CCMP1756</strain>
    </source>
</reference>
<feature type="transmembrane region" description="Helical" evidence="2">
    <location>
        <begin position="171"/>
        <end position="196"/>
    </location>
</feature>
<evidence type="ECO:0000313" key="5">
    <source>
        <dbReference type="Proteomes" id="UP000789595"/>
    </source>
</evidence>
<sequence>MPRGAALDFSTPAMRQQRSRSAPPVVIARAAPCAPVNAPPVAQVEEVTESSDAPMPTVVATAVPADDDVEAAIQRRECEAAVAQLRATTLQITTQEQKLLNYRKSVKVYAILDAIVTLFAYSSPHQKGQAKWWARACLVFLVNPVVGYAGARMLHAPLLSCYLWLCSLKEIYILVLFSFHATGSFLFFTFVVQLWITTVSYKLWRLLAPVAPERARALANGTVRARTSLVLF</sequence>
<keyword evidence="2" id="KW-0472">Membrane</keyword>
<evidence type="ECO:0000256" key="1">
    <source>
        <dbReference type="SAM" id="MobiDB-lite"/>
    </source>
</evidence>
<reference evidence="4" key="2">
    <citation type="submission" date="2021-11" db="EMBL/GenBank/DDBJ databases">
        <authorList>
            <consortium name="Genoscope - CEA"/>
            <person name="William W."/>
        </authorList>
    </citation>
    <scope>NUCLEOTIDE SEQUENCE</scope>
</reference>
<protein>
    <submittedName>
        <fullName evidence="3">Uncharacterized protein</fullName>
    </submittedName>
</protein>
<keyword evidence="5" id="KW-1185">Reference proteome</keyword>
<dbReference type="EMBL" id="CAKKNE010000001">
    <property type="protein sequence ID" value="CAH0364948.1"/>
    <property type="molecule type" value="Genomic_DNA"/>
</dbReference>